<keyword evidence="1" id="KW-0812">Transmembrane</keyword>
<reference evidence="2 3" key="1">
    <citation type="submission" date="2018-12" db="EMBL/GenBank/DDBJ databases">
        <title>Sphingomonas sp. HMF7854 Genome sequencing and assembly.</title>
        <authorList>
            <person name="Cha I."/>
            <person name="Kang H."/>
            <person name="Kim H."/>
            <person name="Kang J."/>
            <person name="Joh K."/>
        </authorList>
    </citation>
    <scope>NUCLEOTIDE SEQUENCE [LARGE SCALE GENOMIC DNA]</scope>
    <source>
        <strain evidence="2 3">HMF7854</strain>
    </source>
</reference>
<sequence>MASEEGVIGGTRPTLTLAGPRLLLATAFALALAARLAAGWTLPLWFDESFTATIAAQPDFAGLLRWCLSELTGPAFYMGMWGWAKLAGTSDAALRLPPLLFSFGAPLLIAWKGHERLNIRCFWAAACLLWLPMLAMASEARSYPQLFFLSAAQAIAFRRLLHRPNRNAALLWSTLTALAVLTHYYSLLVSGLEALAILATQRRRWMALLPAALPLLAAAAWMLFHLSFVLFFAVGLFGHYNPVPPAAMVLLPVWVLGMGPQSLVLPAALVLTSREWRAAALRQSPEALLVWCAVAAIALLALSSLFRPTLMPRYLTPAMPGLMFGVALWADRLWPRSRAIVLAVYASLASALLLALLLGPDDIRFRERRHFELETASRWLVEGGPERLYFLWSTPTGALSAQGQGIENLRQVAGFEFARSGRPVDVRLVDWTGERNRMLVTAARGDPAAALLWVSDNRLPDGVRPAVEQLDPTWTCRDFGGEGILVYACRRRAGG</sequence>
<evidence type="ECO:0000256" key="1">
    <source>
        <dbReference type="SAM" id="Phobius"/>
    </source>
</evidence>
<feature type="transmembrane region" description="Helical" evidence="1">
    <location>
        <begin position="92"/>
        <end position="110"/>
    </location>
</feature>
<name>A0A429V8W6_9SPHN</name>
<dbReference type="RefSeq" id="WP_126718252.1">
    <property type="nucleotide sequence ID" value="NZ_RWJF01000001.1"/>
</dbReference>
<accession>A0A429V8W6</accession>
<dbReference type="Proteomes" id="UP000274661">
    <property type="component" value="Unassembled WGS sequence"/>
</dbReference>
<keyword evidence="1" id="KW-0472">Membrane</keyword>
<feature type="transmembrane region" description="Helical" evidence="1">
    <location>
        <begin position="22"/>
        <end position="42"/>
    </location>
</feature>
<evidence type="ECO:0000313" key="2">
    <source>
        <dbReference type="EMBL" id="RST30420.1"/>
    </source>
</evidence>
<keyword evidence="3" id="KW-1185">Reference proteome</keyword>
<organism evidence="2 3">
    <name type="scientific">Sphingomonas ginkgonis</name>
    <dbReference type="NCBI Taxonomy" id="2315330"/>
    <lineage>
        <taxon>Bacteria</taxon>
        <taxon>Pseudomonadati</taxon>
        <taxon>Pseudomonadota</taxon>
        <taxon>Alphaproteobacteria</taxon>
        <taxon>Sphingomonadales</taxon>
        <taxon>Sphingomonadaceae</taxon>
        <taxon>Sphingomonas</taxon>
    </lineage>
</organism>
<dbReference type="OrthoDB" id="559425at2"/>
<feature type="transmembrane region" description="Helical" evidence="1">
    <location>
        <begin position="117"/>
        <end position="137"/>
    </location>
</feature>
<evidence type="ECO:0008006" key="4">
    <source>
        <dbReference type="Google" id="ProtNLM"/>
    </source>
</evidence>
<feature type="transmembrane region" description="Helical" evidence="1">
    <location>
        <begin position="340"/>
        <end position="359"/>
    </location>
</feature>
<keyword evidence="1" id="KW-1133">Transmembrane helix</keyword>
<protein>
    <recommendedName>
        <fullName evidence="4">Glycosyltransferase RgtA/B/C/D-like domain-containing protein</fullName>
    </recommendedName>
</protein>
<dbReference type="AlphaFoldDB" id="A0A429V8W6"/>
<proteinExistence type="predicted"/>
<feature type="transmembrane region" description="Helical" evidence="1">
    <location>
        <begin position="249"/>
        <end position="268"/>
    </location>
</feature>
<comment type="caution">
    <text evidence="2">The sequence shown here is derived from an EMBL/GenBank/DDBJ whole genome shotgun (WGS) entry which is preliminary data.</text>
</comment>
<gene>
    <name evidence="2" type="ORF">HMF7854_05960</name>
</gene>
<feature type="transmembrane region" description="Helical" evidence="1">
    <location>
        <begin position="168"/>
        <end position="187"/>
    </location>
</feature>
<dbReference type="EMBL" id="RWJF01000001">
    <property type="protein sequence ID" value="RST30420.1"/>
    <property type="molecule type" value="Genomic_DNA"/>
</dbReference>
<evidence type="ECO:0000313" key="3">
    <source>
        <dbReference type="Proteomes" id="UP000274661"/>
    </source>
</evidence>
<feature type="transmembrane region" description="Helical" evidence="1">
    <location>
        <begin position="288"/>
        <end position="307"/>
    </location>
</feature>
<feature type="transmembrane region" description="Helical" evidence="1">
    <location>
        <begin position="207"/>
        <end position="237"/>
    </location>
</feature>